<sequence length="164" mass="19127">MYVRRLVWGQLENSFCGDKLVSHGGLCRGREYKEERVYKEGPFDIRFYFITKVLGDYIFSLLEGFRKDPPDIIIVNSCIWDITRWGPLSIDRYKANLPKFFSACREILSPNTLLIWLTAPPISSSMRSALLVGRLEFLTPCLRFHVVQANHYAKKVPHCHYCLH</sequence>
<keyword evidence="3" id="KW-1185">Reference proteome</keyword>
<protein>
    <submittedName>
        <fullName evidence="2">Uncharacterized protein</fullName>
    </submittedName>
</protein>
<dbReference type="PANTHER" id="PTHR14469">
    <property type="entry name" value="SARCOMA ANTIGEN NY-SAR-23"/>
    <property type="match status" value="1"/>
</dbReference>
<dbReference type="Proteomes" id="UP001235939">
    <property type="component" value="Chromosome 13"/>
</dbReference>
<gene>
    <name evidence="2" type="ORF">LAZ67_13000652</name>
</gene>
<dbReference type="SUPFAM" id="SSF52266">
    <property type="entry name" value="SGNH hydrolase"/>
    <property type="match status" value="1"/>
</dbReference>
<reference evidence="2 3" key="1">
    <citation type="submission" date="2022-01" db="EMBL/GenBank/DDBJ databases">
        <title>A chromosomal length assembly of Cordylochernes scorpioides.</title>
        <authorList>
            <person name="Zeh D."/>
            <person name="Zeh J."/>
        </authorList>
    </citation>
    <scope>NUCLEOTIDE SEQUENCE [LARGE SCALE GENOMIC DNA]</scope>
    <source>
        <strain evidence="2">IN4F17</strain>
        <tissue evidence="2">Whole Body</tissue>
    </source>
</reference>
<dbReference type="PANTHER" id="PTHR14469:SF0">
    <property type="entry name" value="FAMILY WITH SEQUENCE SIMILARITY 113"/>
    <property type="match status" value="1"/>
</dbReference>
<accession>A0ABY6L364</accession>
<dbReference type="EMBL" id="CP092875">
    <property type="protein sequence ID" value="UYV75576.1"/>
    <property type="molecule type" value="Genomic_DNA"/>
</dbReference>
<evidence type="ECO:0000313" key="3">
    <source>
        <dbReference type="Proteomes" id="UP001235939"/>
    </source>
</evidence>
<name>A0ABY6L364_9ARAC</name>
<comment type="similarity">
    <text evidence="1">Belongs to the PC-esterase family.</text>
</comment>
<evidence type="ECO:0000313" key="2">
    <source>
        <dbReference type="EMBL" id="UYV75576.1"/>
    </source>
</evidence>
<evidence type="ECO:0000256" key="1">
    <source>
        <dbReference type="ARBA" id="ARBA00037957"/>
    </source>
</evidence>
<organism evidence="2 3">
    <name type="scientific">Cordylochernes scorpioides</name>
    <dbReference type="NCBI Taxonomy" id="51811"/>
    <lineage>
        <taxon>Eukaryota</taxon>
        <taxon>Metazoa</taxon>
        <taxon>Ecdysozoa</taxon>
        <taxon>Arthropoda</taxon>
        <taxon>Chelicerata</taxon>
        <taxon>Arachnida</taxon>
        <taxon>Pseudoscorpiones</taxon>
        <taxon>Cheliferoidea</taxon>
        <taxon>Chernetidae</taxon>
        <taxon>Cordylochernes</taxon>
    </lineage>
</organism>
<proteinExistence type="inferred from homology"/>